<keyword evidence="2" id="KW-1185">Reference proteome</keyword>
<dbReference type="EMBL" id="JANHOG010000588">
    <property type="protein sequence ID" value="KAJ3553025.1"/>
    <property type="molecule type" value="Genomic_DNA"/>
</dbReference>
<reference evidence="1" key="1">
    <citation type="submission" date="2022-07" db="EMBL/GenBank/DDBJ databases">
        <title>Genome Sequence of Phlebia brevispora.</title>
        <authorList>
            <person name="Buettner E."/>
        </authorList>
    </citation>
    <scope>NUCLEOTIDE SEQUENCE</scope>
    <source>
        <strain evidence="1">MPL23</strain>
    </source>
</reference>
<evidence type="ECO:0000313" key="1">
    <source>
        <dbReference type="EMBL" id="KAJ3553025.1"/>
    </source>
</evidence>
<accession>A0ACC1T4B4</accession>
<dbReference type="Proteomes" id="UP001148662">
    <property type="component" value="Unassembled WGS sequence"/>
</dbReference>
<proteinExistence type="predicted"/>
<comment type="caution">
    <text evidence="1">The sequence shown here is derived from an EMBL/GenBank/DDBJ whole genome shotgun (WGS) entry which is preliminary data.</text>
</comment>
<sequence length="314" mass="33469">MRPDLTSGNASTSTPHRHKTTGLLDKVAACPSSAREKWRRNATFSRSQNRSGSNGQGRHVSTKSSPQATASHAERNGCGRPAYVHELPDLFSTVPQLYEAESGMYQYCEWSEQIPLSSADVWEAGWPPDEFSAFDDQELEAVPYTATPPSASASCEAQDTCSSGESTPFGSRESTPLHRGGKTSSASRATTPGSSGGRSPSPWRGMDPILLETLNAVCAAHAGKLCSSTVTRIAGNSKRTPARPAGKAAPLMEFTLPTARQACSTPPRESMLCSSPTRSSSPSQLFSDDSTGTAETELTSVDGEDDERKSDWDT</sequence>
<protein>
    <submittedName>
        <fullName evidence="1">Uncharacterized protein</fullName>
    </submittedName>
</protein>
<name>A0ACC1T4B4_9APHY</name>
<organism evidence="1 2">
    <name type="scientific">Phlebia brevispora</name>
    <dbReference type="NCBI Taxonomy" id="194682"/>
    <lineage>
        <taxon>Eukaryota</taxon>
        <taxon>Fungi</taxon>
        <taxon>Dikarya</taxon>
        <taxon>Basidiomycota</taxon>
        <taxon>Agaricomycotina</taxon>
        <taxon>Agaricomycetes</taxon>
        <taxon>Polyporales</taxon>
        <taxon>Meruliaceae</taxon>
        <taxon>Phlebia</taxon>
    </lineage>
</organism>
<evidence type="ECO:0000313" key="2">
    <source>
        <dbReference type="Proteomes" id="UP001148662"/>
    </source>
</evidence>
<gene>
    <name evidence="1" type="ORF">NM688_g3841</name>
</gene>